<gene>
    <name evidence="2" type="ORF">PDIGIT_LOCUS7039</name>
</gene>
<accession>A0A9W4UFD8</accession>
<organism evidence="2 3">
    <name type="scientific">Periconia digitata</name>
    <dbReference type="NCBI Taxonomy" id="1303443"/>
    <lineage>
        <taxon>Eukaryota</taxon>
        <taxon>Fungi</taxon>
        <taxon>Dikarya</taxon>
        <taxon>Ascomycota</taxon>
        <taxon>Pezizomycotina</taxon>
        <taxon>Dothideomycetes</taxon>
        <taxon>Pleosporomycetidae</taxon>
        <taxon>Pleosporales</taxon>
        <taxon>Massarineae</taxon>
        <taxon>Periconiaceae</taxon>
        <taxon>Periconia</taxon>
    </lineage>
</organism>
<reference evidence="2" key="1">
    <citation type="submission" date="2023-01" db="EMBL/GenBank/DDBJ databases">
        <authorList>
            <person name="Van Ghelder C."/>
            <person name="Rancurel C."/>
        </authorList>
    </citation>
    <scope>NUCLEOTIDE SEQUENCE</scope>
    <source>
        <strain evidence="2">CNCM I-4278</strain>
    </source>
</reference>
<protein>
    <submittedName>
        <fullName evidence="2">Uncharacterized protein</fullName>
    </submittedName>
</protein>
<evidence type="ECO:0000313" key="3">
    <source>
        <dbReference type="Proteomes" id="UP001152607"/>
    </source>
</evidence>
<comment type="caution">
    <text evidence="2">The sequence shown here is derived from an EMBL/GenBank/DDBJ whole genome shotgun (WGS) entry which is preliminary data.</text>
</comment>
<proteinExistence type="predicted"/>
<dbReference type="Proteomes" id="UP001152607">
    <property type="component" value="Unassembled WGS sequence"/>
</dbReference>
<dbReference type="OrthoDB" id="3795216at2759"/>
<name>A0A9W4UFD8_9PLEO</name>
<dbReference type="EMBL" id="CAOQHR010000004">
    <property type="protein sequence ID" value="CAI6333987.1"/>
    <property type="molecule type" value="Genomic_DNA"/>
</dbReference>
<feature type="chain" id="PRO_5040790515" evidence="1">
    <location>
        <begin position="18"/>
        <end position="69"/>
    </location>
</feature>
<evidence type="ECO:0000313" key="2">
    <source>
        <dbReference type="EMBL" id="CAI6333987.1"/>
    </source>
</evidence>
<feature type="signal peptide" evidence="1">
    <location>
        <begin position="1"/>
        <end position="17"/>
    </location>
</feature>
<sequence>MYLIMALIVAFVAAVMGIPHKAIIDTPSIRDVGLAYTEANYQGISLFLLENREDTSCYPLSLDAANKPQ</sequence>
<keyword evidence="1" id="KW-0732">Signal</keyword>
<evidence type="ECO:0000256" key="1">
    <source>
        <dbReference type="SAM" id="SignalP"/>
    </source>
</evidence>
<keyword evidence="3" id="KW-1185">Reference proteome</keyword>
<dbReference type="AlphaFoldDB" id="A0A9W4UFD8"/>